<evidence type="ECO:0000313" key="1">
    <source>
        <dbReference type="EMBL" id="KAJ0177063.1"/>
    </source>
</evidence>
<organism evidence="1 2">
    <name type="scientific">Dendrolimus kikuchii</name>
    <dbReference type="NCBI Taxonomy" id="765133"/>
    <lineage>
        <taxon>Eukaryota</taxon>
        <taxon>Metazoa</taxon>
        <taxon>Ecdysozoa</taxon>
        <taxon>Arthropoda</taxon>
        <taxon>Hexapoda</taxon>
        <taxon>Insecta</taxon>
        <taxon>Pterygota</taxon>
        <taxon>Neoptera</taxon>
        <taxon>Endopterygota</taxon>
        <taxon>Lepidoptera</taxon>
        <taxon>Glossata</taxon>
        <taxon>Ditrysia</taxon>
        <taxon>Bombycoidea</taxon>
        <taxon>Lasiocampidae</taxon>
        <taxon>Dendrolimus</taxon>
    </lineage>
</organism>
<reference evidence="1 2" key="1">
    <citation type="journal article" date="2021" name="Front. Genet.">
        <title>Chromosome-Level Genome Assembly Reveals Significant Gene Expansion in the Toll and IMD Signaling Pathways of Dendrolimus kikuchii.</title>
        <authorList>
            <person name="Zhou J."/>
            <person name="Wu P."/>
            <person name="Xiong Z."/>
            <person name="Liu N."/>
            <person name="Zhao N."/>
            <person name="Ji M."/>
            <person name="Qiu Y."/>
            <person name="Yang B."/>
        </authorList>
    </citation>
    <scope>NUCLEOTIDE SEQUENCE [LARGE SCALE GENOMIC DNA]</scope>
    <source>
        <strain evidence="1">Ann1</strain>
    </source>
</reference>
<dbReference type="EMBL" id="CM034398">
    <property type="protein sequence ID" value="KAJ0177063.1"/>
    <property type="molecule type" value="Genomic_DNA"/>
</dbReference>
<keyword evidence="2" id="KW-1185">Reference proteome</keyword>
<sequence>MDLNKIFQKIQELSLERNKRDELRQFCSENIEQVLHGLPLKISNNDGGNILKCLLRVFSDTSASFDVIKVKIINITLKTMRRQATSLNHCDEVMSWLRLEIPKLAVQDLVKLSNESVQSIVDDSDVNMIWRVILPDVIKGILTHTTIKHCESEMTSEDYKGQCLRTLCQCQWKLRQIVPLVSMFGDMQLNQNDHKQLINKICSYISNIPPDSLPPLVHQLLSFCESRNMEIVLAHLSYYFTVRLYSKLEPPPQDSASTNTDIEDFVQYSPAELSNCLSTCMYHMSKGMEELDFVRKHVIAWPKTQLLRNPFIIDLALAVSDKRSEFKSASLDTVKSAIEQRILDEAQSKESAWLRFILPPDVDVASLLKVLTTESGNHRQLTTMGLINLAFNLLSVNASRPTAALCWSHGKLILVRLSKLQPETTPYILTKLSDLLSGEVVLPQFADCLYVLCKFTPVSVERCTQLATILEKCQPSPTDYRSAAVVLDAVRPLLNYSMRTRDVLVMVCRKGFYSNTSLYRCLALSGFLTVLRHIKLTSGMSSTSSQSWNSDENNSFQYLTQLTVDFHATEQGNTVRSRVRNEAVCCEVISIIQRCFLQDAAVKQLLYTKLYNCTKEKFVLHKSILEMMHSRLVKYISEDEENPLLLDKCVQETATAANLVEPISHMMYLVAQYLQLDDDDDLEDILSSQTRDTSNVHLKNQLNAIMNRLCATERLAVVAMEDPGLTDLTPESKAKNLKVQLLIQSYEALVAYKIMQWNPNTTGLADSVYRLYRNYYNIVEQTKTPAKSKKGNKSTANDTKEGRSQKSQKSQGESGKAPTKLNNMVKEKVGPFKPLPCLWDMKLCLRILQLLYSEEVVWSSTPEHNSLRARRDFHHWALRCVLSALNNDLEKKVVGTYVTSIAVVMYNRCICRFRDMCTFDDETALYCVDVFKACLNLIHSPNYSLKIESCLSKIVDQTDSTTAACIAKILVNVHNALAQIETDATEERDAVAKKLSASLNGLANMLLVIPVPSCLEMCNIIIKFEDFIRTSNLDCLSLIPSILAAGCREQQEAQFLDDLLRKLLITLGAIDEPEEDSNEAITDFPTIDCTTGHTVLIHICLHVNTRLEYVERLLNRARDLALAETFAVRAHRDRIAKEHKEVYKSIVIQLCQLCTWISACASMRCTVGAPSDKVFSVCMTFYKILCKLAKQIDVSTAQLVRFERLLKLCGKKLSNIIANFITYVEASQQQGKPNQVLRRTRLIPFLIFAAEQFNNKIIKMANKAKLNWQQYLSLGTARDFRIDMQALKEAYRTNDNEDAQGSDVDNEDAETVIIPSLPEREENEENSDGGESPRKSRRLV</sequence>
<accession>A0ACC1CZK0</accession>
<gene>
    <name evidence="1" type="ORF">K1T71_007072</name>
</gene>
<name>A0ACC1CZK0_9NEOP</name>
<comment type="caution">
    <text evidence="1">The sequence shown here is derived from an EMBL/GenBank/DDBJ whole genome shotgun (WGS) entry which is preliminary data.</text>
</comment>
<dbReference type="Proteomes" id="UP000824533">
    <property type="component" value="Linkage Group LG12"/>
</dbReference>
<proteinExistence type="predicted"/>
<protein>
    <submittedName>
        <fullName evidence="1">Uncharacterized protein</fullName>
    </submittedName>
</protein>
<evidence type="ECO:0000313" key="2">
    <source>
        <dbReference type="Proteomes" id="UP000824533"/>
    </source>
</evidence>